<organism evidence="22 23">
    <name type="scientific">Pseudonocardia alni</name>
    <name type="common">Amycolata alni</name>
    <dbReference type="NCBI Taxonomy" id="33907"/>
    <lineage>
        <taxon>Bacteria</taxon>
        <taxon>Bacillati</taxon>
        <taxon>Actinomycetota</taxon>
        <taxon>Actinomycetes</taxon>
        <taxon>Pseudonocardiales</taxon>
        <taxon>Pseudonocardiaceae</taxon>
        <taxon>Pseudonocardia</taxon>
    </lineage>
</organism>
<evidence type="ECO:0000256" key="4">
    <source>
        <dbReference type="ARBA" id="ARBA00022692"/>
    </source>
</evidence>
<evidence type="ECO:0000256" key="11">
    <source>
        <dbReference type="ARBA" id="ARBA00023014"/>
    </source>
</evidence>
<dbReference type="PROSITE" id="PS51296">
    <property type="entry name" value="RIESKE"/>
    <property type="match status" value="1"/>
</dbReference>
<comment type="cofactor">
    <cofactor evidence="1">
        <name>Fe cation</name>
        <dbReference type="ChEBI" id="CHEBI:24875"/>
    </cofactor>
</comment>
<dbReference type="PANTHER" id="PTHR21266">
    <property type="entry name" value="IRON-SULFUR DOMAIN CONTAINING PROTEIN"/>
    <property type="match status" value="1"/>
</dbReference>
<evidence type="ECO:0000256" key="19">
    <source>
        <dbReference type="ARBA" id="ARBA00047853"/>
    </source>
</evidence>
<dbReference type="GO" id="GO:0046872">
    <property type="term" value="F:metal ion binding"/>
    <property type="evidence" value="ECO:0007669"/>
    <property type="project" value="UniProtKB-KW"/>
</dbReference>
<dbReference type="PANTHER" id="PTHR21266:SF32">
    <property type="entry name" value="CHOLESTEROL 7-DESATURASE NVD"/>
    <property type="match status" value="1"/>
</dbReference>
<keyword evidence="6" id="KW-0479">Metal-binding</keyword>
<dbReference type="GO" id="GO:0051537">
    <property type="term" value="F:2 iron, 2 sulfur cluster binding"/>
    <property type="evidence" value="ECO:0007669"/>
    <property type="project" value="UniProtKB-KW"/>
</dbReference>
<proteinExistence type="inferred from homology"/>
<dbReference type="GO" id="GO:0008203">
    <property type="term" value="P:cholesterol metabolic process"/>
    <property type="evidence" value="ECO:0007669"/>
    <property type="project" value="InterPro"/>
</dbReference>
<keyword evidence="13" id="KW-0753">Steroid metabolism</keyword>
<comment type="pathway">
    <text evidence="14">Steroid hormone biosynthesis; dafachronic acid biosynthesis.</text>
</comment>
<keyword evidence="7" id="KW-0442">Lipid degradation</keyword>
<protein>
    <recommendedName>
        <fullName evidence="16">cholesterol 7-desaturase</fullName>
        <ecNumber evidence="16">1.14.19.21</ecNumber>
    </recommendedName>
    <alternativeName>
        <fullName evidence="17">Rieske-type oxygenase</fullName>
    </alternativeName>
</protein>
<keyword evidence="13" id="KW-0443">Lipid metabolism</keyword>
<evidence type="ECO:0000256" key="16">
    <source>
        <dbReference type="ARBA" id="ARBA00026095"/>
    </source>
</evidence>
<sequence length="351" mass="37853">MSGVTRYVHDDSGPARADALTATALPYPDGWFCLAFSDELPPGGVLTRTLMGEEVVLYRTRGGVLRAVRPYCPHLGAHLGAGGAVEGENIVCPFHRFAFDPSGTCVATGYGLQPPKAALTRYDVCEVNSSVYVWRHALGEPPTWEVPALHGPRPGVFRHTTVDLAGHPQMIVENAFDFGHLTQLHGLSGLTIDADPVIGEPTCTIPVTAGGRALVPSASYELTVVGLSTLAAVARLGPLGDMYVLLHATPTAPGRLHLRLGATVALEKVPFVPDVLGRLITDPLSQLFSRLAHHITLRDAAPDFPVWNHQIYVEHPKLAPGDGPVGRYRRWARQFYSEPVSGNVRQDPDRP</sequence>
<dbReference type="InterPro" id="IPR017941">
    <property type="entry name" value="Rieske_2Fe-2S"/>
</dbReference>
<feature type="domain" description="Rieske" evidence="21">
    <location>
        <begin position="31"/>
        <end position="133"/>
    </location>
</feature>
<evidence type="ECO:0000256" key="5">
    <source>
        <dbReference type="ARBA" id="ARBA00022714"/>
    </source>
</evidence>
<comment type="caution">
    <text evidence="22">The sequence shown here is derived from an EMBL/GenBank/DDBJ whole genome shotgun (WGS) entry which is preliminary data.</text>
</comment>
<keyword evidence="4" id="KW-0812">Transmembrane</keyword>
<accession>A0A852VZQ6</accession>
<dbReference type="InterPro" id="IPR050584">
    <property type="entry name" value="Cholesterol_7-desaturase"/>
</dbReference>
<dbReference type="GO" id="GO:0005737">
    <property type="term" value="C:cytoplasm"/>
    <property type="evidence" value="ECO:0007669"/>
    <property type="project" value="TreeGrafter"/>
</dbReference>
<dbReference type="Pfam" id="PF19298">
    <property type="entry name" value="KshA_C"/>
    <property type="match status" value="1"/>
</dbReference>
<keyword evidence="5" id="KW-0001">2Fe-2S</keyword>
<evidence type="ECO:0000256" key="8">
    <source>
        <dbReference type="ARBA" id="ARBA00022989"/>
    </source>
</evidence>
<dbReference type="InterPro" id="IPR045605">
    <property type="entry name" value="KshA-like_C"/>
</dbReference>
<dbReference type="GO" id="GO:0016042">
    <property type="term" value="P:lipid catabolic process"/>
    <property type="evidence" value="ECO:0007669"/>
    <property type="project" value="UniProtKB-KW"/>
</dbReference>
<name>A0A852VZQ6_PSEA5</name>
<dbReference type="CDD" id="cd03469">
    <property type="entry name" value="Rieske_RO_Alpha_N"/>
    <property type="match status" value="1"/>
</dbReference>
<dbReference type="GO" id="GO:0170056">
    <property type="term" value="F:cholesterol 7-desaturase [NAD(P)H] activity"/>
    <property type="evidence" value="ECO:0007669"/>
    <property type="project" value="UniProtKB-EC"/>
</dbReference>
<reference evidence="22 23" key="1">
    <citation type="submission" date="2020-07" db="EMBL/GenBank/DDBJ databases">
        <title>Sequencing the genomes of 1000 actinobacteria strains.</title>
        <authorList>
            <person name="Klenk H.-P."/>
        </authorList>
    </citation>
    <scope>NUCLEOTIDE SEQUENCE [LARGE SCALE GENOMIC DNA]</scope>
    <source>
        <strain evidence="22 23">DSM 44749</strain>
    </source>
</reference>
<dbReference type="InterPro" id="IPR036922">
    <property type="entry name" value="Rieske_2Fe-2S_sf"/>
</dbReference>
<evidence type="ECO:0000256" key="7">
    <source>
        <dbReference type="ARBA" id="ARBA00022963"/>
    </source>
</evidence>
<evidence type="ECO:0000256" key="6">
    <source>
        <dbReference type="ARBA" id="ARBA00022723"/>
    </source>
</evidence>
<dbReference type="GeneID" id="98051811"/>
<evidence type="ECO:0000313" key="22">
    <source>
        <dbReference type="EMBL" id="NYG01749.1"/>
    </source>
</evidence>
<keyword evidence="11" id="KW-0411">Iron-sulfur</keyword>
<evidence type="ECO:0000256" key="9">
    <source>
        <dbReference type="ARBA" id="ARBA00023002"/>
    </source>
</evidence>
<keyword evidence="8" id="KW-1133">Transmembrane helix</keyword>
<keyword evidence="9" id="KW-0560">Oxidoreductase</keyword>
<evidence type="ECO:0000256" key="15">
    <source>
        <dbReference type="ARBA" id="ARBA00025729"/>
    </source>
</evidence>
<evidence type="ECO:0000256" key="3">
    <source>
        <dbReference type="ARBA" id="ARBA00004972"/>
    </source>
</evidence>
<comment type="catalytic activity">
    <reaction evidence="19">
        <text>cholesterol + NADH + O2 + H(+) = 7-dehydrocholesterol + NAD(+) + 2 H2O</text>
        <dbReference type="Rhea" id="RHEA:51644"/>
        <dbReference type="ChEBI" id="CHEBI:15377"/>
        <dbReference type="ChEBI" id="CHEBI:15378"/>
        <dbReference type="ChEBI" id="CHEBI:15379"/>
        <dbReference type="ChEBI" id="CHEBI:16113"/>
        <dbReference type="ChEBI" id="CHEBI:17759"/>
        <dbReference type="ChEBI" id="CHEBI:57540"/>
        <dbReference type="ChEBI" id="CHEBI:57945"/>
        <dbReference type="EC" id="1.14.19.21"/>
    </reaction>
    <physiologicalReaction direction="left-to-right" evidence="19">
        <dbReference type="Rhea" id="RHEA:51645"/>
    </physiologicalReaction>
</comment>
<comment type="subcellular location">
    <subcellularLocation>
        <location evidence="2">Membrane</location>
    </subcellularLocation>
</comment>
<evidence type="ECO:0000256" key="13">
    <source>
        <dbReference type="ARBA" id="ARBA00023221"/>
    </source>
</evidence>
<keyword evidence="10" id="KW-0408">Iron</keyword>
<evidence type="ECO:0000256" key="2">
    <source>
        <dbReference type="ARBA" id="ARBA00004370"/>
    </source>
</evidence>
<dbReference type="EC" id="1.14.19.21" evidence="16"/>
<evidence type="ECO:0000313" key="23">
    <source>
        <dbReference type="Proteomes" id="UP000549695"/>
    </source>
</evidence>
<comment type="pathway">
    <text evidence="3">Hormone biosynthesis.</text>
</comment>
<evidence type="ECO:0000256" key="18">
    <source>
        <dbReference type="ARBA" id="ARBA00046982"/>
    </source>
</evidence>
<dbReference type="Pfam" id="PF00355">
    <property type="entry name" value="Rieske"/>
    <property type="match status" value="1"/>
</dbReference>
<evidence type="ECO:0000256" key="10">
    <source>
        <dbReference type="ARBA" id="ARBA00023004"/>
    </source>
</evidence>
<comment type="subunit">
    <text evidence="18">Homotrimer. The two-component system 3-ketosteroid-9-alpha-monooxygenase is composed of an oxygenase component KshA and a reductase component KshB.</text>
</comment>
<dbReference type="RefSeq" id="WP_179760936.1">
    <property type="nucleotide sequence ID" value="NZ_BAAAJZ010000015.1"/>
</dbReference>
<evidence type="ECO:0000256" key="14">
    <source>
        <dbReference type="ARBA" id="ARBA00025712"/>
    </source>
</evidence>
<evidence type="ECO:0000259" key="21">
    <source>
        <dbReference type="PROSITE" id="PS51296"/>
    </source>
</evidence>
<comment type="catalytic activity">
    <reaction evidence="20">
        <text>cholesterol + NADPH + O2 + H(+) = 7-dehydrocholesterol + NADP(+) + 2 H2O</text>
        <dbReference type="Rhea" id="RHEA:45024"/>
        <dbReference type="ChEBI" id="CHEBI:15377"/>
        <dbReference type="ChEBI" id="CHEBI:15378"/>
        <dbReference type="ChEBI" id="CHEBI:15379"/>
        <dbReference type="ChEBI" id="CHEBI:16113"/>
        <dbReference type="ChEBI" id="CHEBI:17759"/>
        <dbReference type="ChEBI" id="CHEBI:57783"/>
        <dbReference type="ChEBI" id="CHEBI:58349"/>
        <dbReference type="EC" id="1.14.19.21"/>
    </reaction>
    <physiologicalReaction direction="left-to-right" evidence="20">
        <dbReference type="Rhea" id="RHEA:45025"/>
    </physiologicalReaction>
</comment>
<dbReference type="AlphaFoldDB" id="A0A852VZQ6"/>
<evidence type="ECO:0000256" key="17">
    <source>
        <dbReference type="ARBA" id="ARBA00030944"/>
    </source>
</evidence>
<dbReference type="GO" id="GO:0016020">
    <property type="term" value="C:membrane"/>
    <property type="evidence" value="ECO:0007669"/>
    <property type="project" value="UniProtKB-SubCell"/>
</dbReference>
<dbReference type="Gene3D" id="2.102.10.10">
    <property type="entry name" value="Rieske [2Fe-2S] iron-sulphur domain"/>
    <property type="match status" value="1"/>
</dbReference>
<evidence type="ECO:0000256" key="20">
    <source>
        <dbReference type="ARBA" id="ARBA00049548"/>
    </source>
</evidence>
<evidence type="ECO:0000256" key="1">
    <source>
        <dbReference type="ARBA" id="ARBA00001962"/>
    </source>
</evidence>
<dbReference type="GO" id="GO:0004497">
    <property type="term" value="F:monooxygenase activity"/>
    <property type="evidence" value="ECO:0007669"/>
    <property type="project" value="UniProtKB-ARBA"/>
</dbReference>
<dbReference type="SUPFAM" id="SSF50022">
    <property type="entry name" value="ISP domain"/>
    <property type="match status" value="1"/>
</dbReference>
<keyword evidence="12" id="KW-0472">Membrane</keyword>
<comment type="similarity">
    <text evidence="15">Belongs to the cholesterol 7-desaturase family.</text>
</comment>
<evidence type="ECO:0000256" key="12">
    <source>
        <dbReference type="ARBA" id="ARBA00023136"/>
    </source>
</evidence>
<dbReference type="Proteomes" id="UP000549695">
    <property type="component" value="Unassembled WGS sequence"/>
</dbReference>
<dbReference type="EMBL" id="JACCCZ010000001">
    <property type="protein sequence ID" value="NYG01749.1"/>
    <property type="molecule type" value="Genomic_DNA"/>
</dbReference>
<dbReference type="SUPFAM" id="SSF55961">
    <property type="entry name" value="Bet v1-like"/>
    <property type="match status" value="1"/>
</dbReference>
<keyword evidence="23" id="KW-1185">Reference proteome</keyword>
<gene>
    <name evidence="22" type="ORF">HDA37_002034</name>
</gene>
<dbReference type="Gene3D" id="3.90.380.10">
    <property type="entry name" value="Naphthalene 1,2-dioxygenase Alpha Subunit, Chain A, domain 1"/>
    <property type="match status" value="1"/>
</dbReference>